<dbReference type="Gene3D" id="1.20.200.10">
    <property type="entry name" value="Fumarase/aspartase (Central domain)"/>
    <property type="match status" value="1"/>
</dbReference>
<dbReference type="Proteomes" id="UP000078512">
    <property type="component" value="Unassembled WGS sequence"/>
</dbReference>
<protein>
    <submittedName>
        <fullName evidence="1">Uncharacterized protein</fullName>
    </submittedName>
</protein>
<evidence type="ECO:0000313" key="2">
    <source>
        <dbReference type="Proteomes" id="UP000078512"/>
    </source>
</evidence>
<dbReference type="AlphaFoldDB" id="A0A197K596"/>
<sequence length="121" mass="13088">MARSTSRSRPAQGDVHNQDKVIMGTIAARDCLRVLTLTEQVAAAHTLATVQAVTLRLREPAISPLPVVFEKFMHIVGTHSAFVDEDRPLDMDLHATARWIRTGAVPLHADLASVKGQVGTG</sequence>
<dbReference type="InterPro" id="IPR001106">
    <property type="entry name" value="Aromatic_Lyase"/>
</dbReference>
<dbReference type="GO" id="GO:0003824">
    <property type="term" value="F:catalytic activity"/>
    <property type="evidence" value="ECO:0007669"/>
    <property type="project" value="InterPro"/>
</dbReference>
<organism evidence="1 2">
    <name type="scientific">Linnemannia elongata AG-77</name>
    <dbReference type="NCBI Taxonomy" id="1314771"/>
    <lineage>
        <taxon>Eukaryota</taxon>
        <taxon>Fungi</taxon>
        <taxon>Fungi incertae sedis</taxon>
        <taxon>Mucoromycota</taxon>
        <taxon>Mortierellomycotina</taxon>
        <taxon>Mortierellomycetes</taxon>
        <taxon>Mortierellales</taxon>
        <taxon>Mortierellaceae</taxon>
        <taxon>Linnemannia</taxon>
    </lineage>
</organism>
<dbReference type="Pfam" id="PF00221">
    <property type="entry name" value="Lyase_aromatic"/>
    <property type="match status" value="1"/>
</dbReference>
<accession>A0A197K596</accession>
<dbReference type="InterPro" id="IPR008948">
    <property type="entry name" value="L-Aspartase-like"/>
</dbReference>
<reference evidence="1 2" key="1">
    <citation type="submission" date="2016-05" db="EMBL/GenBank/DDBJ databases">
        <title>Genome sequencing reveals origins of a unique bacterial endosymbiosis in the earliest lineages of terrestrial Fungi.</title>
        <authorList>
            <consortium name="DOE Joint Genome Institute"/>
            <person name="Uehling J."/>
            <person name="Gryganskyi A."/>
            <person name="Hameed K."/>
            <person name="Tschaplinski T."/>
            <person name="Misztal P."/>
            <person name="Wu S."/>
            <person name="Desiro A."/>
            <person name="Vande Pol N."/>
            <person name="Du Z.-Y."/>
            <person name="Zienkiewicz A."/>
            <person name="Zienkiewicz K."/>
            <person name="Morin E."/>
            <person name="Tisserant E."/>
            <person name="Splivallo R."/>
            <person name="Hainaut M."/>
            <person name="Henrissat B."/>
            <person name="Ohm R."/>
            <person name="Kuo A."/>
            <person name="Yan J."/>
            <person name="Lipzen A."/>
            <person name="Nolan M."/>
            <person name="Labutti K."/>
            <person name="Barry K."/>
            <person name="Goldstein A."/>
            <person name="Labbe J."/>
            <person name="Schadt C."/>
            <person name="Tuskan G."/>
            <person name="Grigoriev I."/>
            <person name="Martin F."/>
            <person name="Vilgalys R."/>
            <person name="Bonito G."/>
        </authorList>
    </citation>
    <scope>NUCLEOTIDE SEQUENCE [LARGE SCALE GENOMIC DNA]</scope>
    <source>
        <strain evidence="1 2">AG-77</strain>
    </source>
</reference>
<dbReference type="SUPFAM" id="SSF48557">
    <property type="entry name" value="L-aspartase-like"/>
    <property type="match status" value="1"/>
</dbReference>
<proteinExistence type="predicted"/>
<dbReference type="OrthoDB" id="2393821at2759"/>
<dbReference type="STRING" id="1314771.A0A197K596"/>
<keyword evidence="2" id="KW-1185">Reference proteome</keyword>
<dbReference type="EMBL" id="KV442023">
    <property type="protein sequence ID" value="OAQ32832.1"/>
    <property type="molecule type" value="Genomic_DNA"/>
</dbReference>
<gene>
    <name evidence="1" type="ORF">K457DRAFT_134939</name>
</gene>
<name>A0A197K596_9FUNG</name>
<evidence type="ECO:0000313" key="1">
    <source>
        <dbReference type="EMBL" id="OAQ32832.1"/>
    </source>
</evidence>